<name>A0A0A9EXR6_ARUDO</name>
<accession>A0A0A9EXR6</accession>
<sequence>MSHKMELVQNDALAYSSARSHLLKLQQVLQHPQTYMTTCNFPHLLYLPRMYQ</sequence>
<reference evidence="1" key="1">
    <citation type="submission" date="2014-09" db="EMBL/GenBank/DDBJ databases">
        <authorList>
            <person name="Magalhaes I.L.F."/>
            <person name="Oliveira U."/>
            <person name="Santos F.R."/>
            <person name="Vidigal T.H.D.A."/>
            <person name="Brescovit A.D."/>
            <person name="Santos A.J."/>
        </authorList>
    </citation>
    <scope>NUCLEOTIDE SEQUENCE</scope>
    <source>
        <tissue evidence="1">Shoot tissue taken approximately 20 cm above the soil surface</tissue>
    </source>
</reference>
<reference evidence="1" key="2">
    <citation type="journal article" date="2015" name="Data Brief">
        <title>Shoot transcriptome of the giant reed, Arundo donax.</title>
        <authorList>
            <person name="Barrero R.A."/>
            <person name="Guerrero F.D."/>
            <person name="Moolhuijzen P."/>
            <person name="Goolsby J.A."/>
            <person name="Tidwell J."/>
            <person name="Bellgard S.E."/>
            <person name="Bellgard M.I."/>
        </authorList>
    </citation>
    <scope>NUCLEOTIDE SEQUENCE</scope>
    <source>
        <tissue evidence="1">Shoot tissue taken approximately 20 cm above the soil surface</tissue>
    </source>
</reference>
<evidence type="ECO:0000313" key="1">
    <source>
        <dbReference type="EMBL" id="JAE03774.1"/>
    </source>
</evidence>
<protein>
    <submittedName>
        <fullName evidence="1">Uncharacterized protein</fullName>
    </submittedName>
</protein>
<organism evidence="1">
    <name type="scientific">Arundo donax</name>
    <name type="common">Giant reed</name>
    <name type="synonym">Donax arundinaceus</name>
    <dbReference type="NCBI Taxonomy" id="35708"/>
    <lineage>
        <taxon>Eukaryota</taxon>
        <taxon>Viridiplantae</taxon>
        <taxon>Streptophyta</taxon>
        <taxon>Embryophyta</taxon>
        <taxon>Tracheophyta</taxon>
        <taxon>Spermatophyta</taxon>
        <taxon>Magnoliopsida</taxon>
        <taxon>Liliopsida</taxon>
        <taxon>Poales</taxon>
        <taxon>Poaceae</taxon>
        <taxon>PACMAD clade</taxon>
        <taxon>Arundinoideae</taxon>
        <taxon>Arundineae</taxon>
        <taxon>Arundo</taxon>
    </lineage>
</organism>
<dbReference type="EMBL" id="GBRH01194122">
    <property type="protein sequence ID" value="JAE03774.1"/>
    <property type="molecule type" value="Transcribed_RNA"/>
</dbReference>
<proteinExistence type="predicted"/>
<dbReference type="AlphaFoldDB" id="A0A0A9EXR6"/>